<sequence>MNEQQLYTFIEVARRRHFRQAADALQLTQPAVSAQIKSLEEELGTTLFYRSNVKLTSSGRLFLPYALQIVELIRESKDLITENEEKPVKHPMVIGTTSCLTMTVLHRLTHYFQSFNQHTPLRVLTMSEEELIHAIKEGQIDLGIAYSLESLPSFIQTKTLFFDTFTLITSQEYPLTKPYSYISSTDLEKIPLISFAPSTMERRLLDRVCKQHGIHLNIMIELTSIDEIKSLVANNYGAALVPTTSVYSKNSSYRRVRLVQFDHSFPVLLYYPEKRYQSRTLKRLISDISGIYSAEDRFGE</sequence>
<dbReference type="SUPFAM" id="SSF46785">
    <property type="entry name" value="Winged helix' DNA-binding domain"/>
    <property type="match status" value="1"/>
</dbReference>
<accession>A0A364K5T7</accession>
<feature type="domain" description="HTH lysR-type" evidence="5">
    <location>
        <begin position="1"/>
        <end position="56"/>
    </location>
</feature>
<keyword evidence="2" id="KW-0805">Transcription regulation</keyword>
<dbReference type="InterPro" id="IPR036388">
    <property type="entry name" value="WH-like_DNA-bd_sf"/>
</dbReference>
<dbReference type="Gene3D" id="1.10.10.10">
    <property type="entry name" value="Winged helix-like DNA-binding domain superfamily/Winged helix DNA-binding domain"/>
    <property type="match status" value="1"/>
</dbReference>
<dbReference type="InterPro" id="IPR005119">
    <property type="entry name" value="LysR_subst-bd"/>
</dbReference>
<evidence type="ECO:0000256" key="2">
    <source>
        <dbReference type="ARBA" id="ARBA00023015"/>
    </source>
</evidence>
<comment type="caution">
    <text evidence="6">The sequence shown here is derived from an EMBL/GenBank/DDBJ whole genome shotgun (WGS) entry which is preliminary data.</text>
</comment>
<dbReference type="Proteomes" id="UP000251213">
    <property type="component" value="Unassembled WGS sequence"/>
</dbReference>
<dbReference type="CDD" id="cd05466">
    <property type="entry name" value="PBP2_LTTR_substrate"/>
    <property type="match status" value="1"/>
</dbReference>
<dbReference type="PROSITE" id="PS50931">
    <property type="entry name" value="HTH_LYSR"/>
    <property type="match status" value="1"/>
</dbReference>
<dbReference type="InterPro" id="IPR050950">
    <property type="entry name" value="HTH-type_LysR_regulators"/>
</dbReference>
<dbReference type="InterPro" id="IPR036390">
    <property type="entry name" value="WH_DNA-bd_sf"/>
</dbReference>
<dbReference type="Gene3D" id="3.40.190.290">
    <property type="match status" value="1"/>
</dbReference>
<organism evidence="6 7">
    <name type="scientific">Thermoflavimicrobium daqui</name>
    <dbReference type="NCBI Taxonomy" id="2137476"/>
    <lineage>
        <taxon>Bacteria</taxon>
        <taxon>Bacillati</taxon>
        <taxon>Bacillota</taxon>
        <taxon>Bacilli</taxon>
        <taxon>Bacillales</taxon>
        <taxon>Thermoactinomycetaceae</taxon>
        <taxon>Thermoflavimicrobium</taxon>
    </lineage>
</organism>
<reference evidence="6 7" key="2">
    <citation type="submission" date="2018-06" db="EMBL/GenBank/DDBJ databases">
        <authorList>
            <person name="Zhirakovskaya E."/>
        </authorList>
    </citation>
    <scope>NUCLEOTIDE SEQUENCE [LARGE SCALE GENOMIC DNA]</scope>
    <source>
        <strain evidence="6 7">FBKL4.011</strain>
    </source>
</reference>
<proteinExistence type="inferred from homology"/>
<dbReference type="Pfam" id="PF03466">
    <property type="entry name" value="LysR_substrate"/>
    <property type="match status" value="1"/>
</dbReference>
<dbReference type="PANTHER" id="PTHR30419">
    <property type="entry name" value="HTH-TYPE TRANSCRIPTIONAL REGULATOR YBHD"/>
    <property type="match status" value="1"/>
</dbReference>
<comment type="similarity">
    <text evidence="1">Belongs to the LysR transcriptional regulatory family.</text>
</comment>
<dbReference type="Pfam" id="PF00126">
    <property type="entry name" value="HTH_1"/>
    <property type="match status" value="1"/>
</dbReference>
<dbReference type="SUPFAM" id="SSF53850">
    <property type="entry name" value="Periplasmic binding protein-like II"/>
    <property type="match status" value="1"/>
</dbReference>
<dbReference type="RefSeq" id="WP_113658285.1">
    <property type="nucleotide sequence ID" value="NZ_KZ845665.1"/>
</dbReference>
<evidence type="ECO:0000313" key="6">
    <source>
        <dbReference type="EMBL" id="RAL25671.1"/>
    </source>
</evidence>
<keyword evidence="3" id="KW-0238">DNA-binding</keyword>
<evidence type="ECO:0000256" key="4">
    <source>
        <dbReference type="ARBA" id="ARBA00023163"/>
    </source>
</evidence>
<dbReference type="GO" id="GO:0003677">
    <property type="term" value="F:DNA binding"/>
    <property type="evidence" value="ECO:0007669"/>
    <property type="project" value="UniProtKB-KW"/>
</dbReference>
<gene>
    <name evidence="6" type="ORF">DL897_06225</name>
</gene>
<evidence type="ECO:0000259" key="5">
    <source>
        <dbReference type="PROSITE" id="PS50931"/>
    </source>
</evidence>
<evidence type="ECO:0000313" key="7">
    <source>
        <dbReference type="Proteomes" id="UP000251213"/>
    </source>
</evidence>
<name>A0A364K5T7_9BACL</name>
<dbReference type="PRINTS" id="PR00039">
    <property type="entry name" value="HTHLYSR"/>
</dbReference>
<protein>
    <recommendedName>
        <fullName evidence="5">HTH lysR-type domain-containing protein</fullName>
    </recommendedName>
</protein>
<keyword evidence="4" id="KW-0804">Transcription</keyword>
<dbReference type="InterPro" id="IPR000847">
    <property type="entry name" value="LysR_HTH_N"/>
</dbReference>
<keyword evidence="7" id="KW-1185">Reference proteome</keyword>
<dbReference type="GO" id="GO:0005829">
    <property type="term" value="C:cytosol"/>
    <property type="evidence" value="ECO:0007669"/>
    <property type="project" value="TreeGrafter"/>
</dbReference>
<reference evidence="6 7" key="1">
    <citation type="submission" date="2018-06" db="EMBL/GenBank/DDBJ databases">
        <title>Thermoflavimicrobium daqus sp. nov., a thermophilic microbe isolated from Moutai-flavour Daqu.</title>
        <authorList>
            <person name="Wang X."/>
            <person name="Zhou H."/>
        </authorList>
    </citation>
    <scope>NUCLEOTIDE SEQUENCE [LARGE SCALE GENOMIC DNA]</scope>
    <source>
        <strain evidence="6 7">FBKL4.011</strain>
    </source>
</reference>
<dbReference type="GO" id="GO:0003700">
    <property type="term" value="F:DNA-binding transcription factor activity"/>
    <property type="evidence" value="ECO:0007669"/>
    <property type="project" value="InterPro"/>
</dbReference>
<evidence type="ECO:0000256" key="3">
    <source>
        <dbReference type="ARBA" id="ARBA00023125"/>
    </source>
</evidence>
<evidence type="ECO:0000256" key="1">
    <source>
        <dbReference type="ARBA" id="ARBA00009437"/>
    </source>
</evidence>
<dbReference type="OrthoDB" id="9803735at2"/>
<dbReference type="FunFam" id="1.10.10.10:FF:000001">
    <property type="entry name" value="LysR family transcriptional regulator"/>
    <property type="match status" value="1"/>
</dbReference>
<dbReference type="EMBL" id="QJKK01000003">
    <property type="protein sequence ID" value="RAL25671.1"/>
    <property type="molecule type" value="Genomic_DNA"/>
</dbReference>
<dbReference type="AlphaFoldDB" id="A0A364K5T7"/>